<keyword evidence="2" id="KW-1185">Reference proteome</keyword>
<accession>W7Z1K2</accession>
<dbReference type="EMBL" id="BAVZ01000042">
    <property type="protein sequence ID" value="GAF10861.1"/>
    <property type="molecule type" value="Genomic_DNA"/>
</dbReference>
<evidence type="ECO:0000313" key="2">
    <source>
        <dbReference type="Proteomes" id="UP000019364"/>
    </source>
</evidence>
<dbReference type="OrthoDB" id="2640727at2"/>
<organism evidence="1 2">
    <name type="scientific">Paenibacillus pini JCM 16418</name>
    <dbReference type="NCBI Taxonomy" id="1236976"/>
    <lineage>
        <taxon>Bacteria</taxon>
        <taxon>Bacillati</taxon>
        <taxon>Bacillota</taxon>
        <taxon>Bacilli</taxon>
        <taxon>Bacillales</taxon>
        <taxon>Paenibacillaceae</taxon>
        <taxon>Paenibacillus</taxon>
    </lineage>
</organism>
<evidence type="ECO:0000313" key="1">
    <source>
        <dbReference type="EMBL" id="GAF10861.1"/>
    </source>
</evidence>
<dbReference type="Proteomes" id="UP000019364">
    <property type="component" value="Unassembled WGS sequence"/>
</dbReference>
<dbReference type="AlphaFoldDB" id="W7Z1K2"/>
<reference evidence="1 2" key="1">
    <citation type="journal article" date="2014" name="Genome Announc.">
        <title>Draft Genome Sequence of Paenibacillus pini JCM 16418T, Isolated from the Rhizosphere of Pine Tree.</title>
        <authorList>
            <person name="Yuki M."/>
            <person name="Oshima K."/>
            <person name="Suda W."/>
            <person name="Oshida Y."/>
            <person name="Kitamura K."/>
            <person name="Iida Y."/>
            <person name="Hattori M."/>
            <person name="Ohkuma M."/>
        </authorList>
    </citation>
    <scope>NUCLEOTIDE SEQUENCE [LARGE SCALE GENOMIC DNA]</scope>
    <source>
        <strain evidence="1 2">JCM 16418</strain>
    </source>
</reference>
<protein>
    <submittedName>
        <fullName evidence="1">Uncharacterized protein</fullName>
    </submittedName>
</protein>
<sequence length="62" mass="7345">MKKANEMASKSPLTGRFETHMHAKEWVIQTPDGQIYKCRNLKNWLREHEDMLDGTVRQAWMA</sequence>
<name>W7Z1K2_9BACL</name>
<proteinExistence type="predicted"/>
<comment type="caution">
    <text evidence="1">The sequence shown here is derived from an EMBL/GenBank/DDBJ whole genome shotgun (WGS) entry which is preliminary data.</text>
</comment>
<gene>
    <name evidence="1" type="ORF">JCM16418_5088</name>
</gene>